<dbReference type="GeneID" id="26262022"/>
<accession>A0A0B2UKE8</accession>
<feature type="domain" description="K Homology" evidence="2">
    <location>
        <begin position="328"/>
        <end position="397"/>
    </location>
</feature>
<feature type="domain" description="K Homology" evidence="2">
    <location>
        <begin position="90"/>
        <end position="155"/>
    </location>
</feature>
<dbReference type="SUPFAM" id="SSF54791">
    <property type="entry name" value="Eukaryotic type KH-domain (KH-domain type I)"/>
    <property type="match status" value="2"/>
</dbReference>
<protein>
    <recommendedName>
        <fullName evidence="2">K Homology domain-containing protein</fullName>
    </recommendedName>
</protein>
<dbReference type="PROSITE" id="PS50084">
    <property type="entry name" value="KH_TYPE_1"/>
    <property type="match status" value="1"/>
</dbReference>
<gene>
    <name evidence="3" type="ORF">M896_070530</name>
</gene>
<dbReference type="Pfam" id="PF00013">
    <property type="entry name" value="KH_1"/>
    <property type="match status" value="2"/>
</dbReference>
<proteinExistence type="predicted"/>
<dbReference type="VEuPathDB" id="MicrosporidiaDB:M896_070530"/>
<dbReference type="EMBL" id="JOKQ01000007">
    <property type="protein sequence ID" value="KHN69485.1"/>
    <property type="molecule type" value="Genomic_DNA"/>
</dbReference>
<evidence type="ECO:0000256" key="1">
    <source>
        <dbReference type="PROSITE-ProRule" id="PRU00117"/>
    </source>
</evidence>
<dbReference type="InterPro" id="IPR004088">
    <property type="entry name" value="KH_dom_type_1"/>
</dbReference>
<dbReference type="InterPro" id="IPR004087">
    <property type="entry name" value="KH_dom"/>
</dbReference>
<evidence type="ECO:0000259" key="2">
    <source>
        <dbReference type="SMART" id="SM00322"/>
    </source>
</evidence>
<dbReference type="HOGENOM" id="CLU_439466_0_0_1"/>
<evidence type="ECO:0000313" key="4">
    <source>
        <dbReference type="Proteomes" id="UP000031056"/>
    </source>
</evidence>
<dbReference type="InParanoid" id="A0A0B2UKE8"/>
<reference evidence="3 4" key="1">
    <citation type="journal article" date="2014" name="MBio">
        <title>The Ordospora colligata genome; evolution of extreme reduction in microsporidia and host-to-parasite horizontal gene transfer.</title>
        <authorList>
            <person name="Pombert J.-F."/>
            <person name="Haag K.L."/>
            <person name="Beidas S."/>
            <person name="Ebert D."/>
            <person name="Keeling P.J."/>
        </authorList>
    </citation>
    <scope>NUCLEOTIDE SEQUENCE [LARGE SCALE GENOMIC DNA]</scope>
    <source>
        <strain evidence="3 4">OC4</strain>
    </source>
</reference>
<dbReference type="GO" id="GO:0003723">
    <property type="term" value="F:RNA binding"/>
    <property type="evidence" value="ECO:0007669"/>
    <property type="project" value="UniProtKB-UniRule"/>
</dbReference>
<dbReference type="InterPro" id="IPR036612">
    <property type="entry name" value="KH_dom_type_1_sf"/>
</dbReference>
<keyword evidence="1" id="KW-0694">RNA-binding</keyword>
<dbReference type="Gene3D" id="3.30.1370.10">
    <property type="entry name" value="K Homology domain, type 1"/>
    <property type="match status" value="2"/>
</dbReference>
<dbReference type="OrthoDB" id="2196204at2759"/>
<dbReference type="Proteomes" id="UP000031056">
    <property type="component" value="Unassembled WGS sequence"/>
</dbReference>
<dbReference type="SMART" id="SM00322">
    <property type="entry name" value="KH"/>
    <property type="match status" value="3"/>
</dbReference>
<dbReference type="RefSeq" id="XP_014563527.1">
    <property type="nucleotide sequence ID" value="XM_014708041.1"/>
</dbReference>
<feature type="domain" description="K Homology" evidence="2">
    <location>
        <begin position="398"/>
        <end position="472"/>
    </location>
</feature>
<name>A0A0B2UKE8_9MICR</name>
<organism evidence="3 4">
    <name type="scientific">Ordospora colligata OC4</name>
    <dbReference type="NCBI Taxonomy" id="1354746"/>
    <lineage>
        <taxon>Eukaryota</taxon>
        <taxon>Fungi</taxon>
        <taxon>Fungi incertae sedis</taxon>
        <taxon>Microsporidia</taxon>
        <taxon>Ordosporidae</taxon>
        <taxon>Ordospora</taxon>
    </lineage>
</organism>
<sequence>MEHDFKRTSIFDSKNIGETTLSLIMPFRKSTPHEALQAVYNKIFIDLQKTFIGIGKVSVCRDVENKVTVHVKVEHTHSISFIMKLVSGCFRHCIKMELPLYLYSQKTDIFIRIKKIMDQSGTSISIKICKKVEVYICGRIEECLNVRMEIFEMIEKMAGRSVENKKTVVPVQSAVEKGQRVFYRSRINSEDCLVSCEDKNLIGSKDSAIADKIQQYFEKLVLDAQKMMYLLHYKAIEIESILAYNQSYMDTNDNDKSHVDVTLRGFSAHDVMMARNGIDLLYNEIMKLVISDVDSFSSEEAIVFEVADTRQFLVIGEKKYLMSMLDEGYVEGEIDVDTDTIDFLCGKKNGKIVKIMRDVDCNIKIQKRESSTRICITISGRCRNFVRALEMIEEEFPEELTFHIDEKHHKRIIGYGGKNIQKIMKKHGVYIKFMSDKERRRVGHTDNVLMKTPRKNACNLSTMKQEVMALIEEFDEELTEFQTRISFSEFYDFEPSKFRLAFEGVLVNEIEMVIPCNYYIEDEDWRMRHSTDDTRHYNTNHINRVDEHNLQRFRIQNKGPWIVKSSETLCLEKITAMHWIGNVECMPMFSWLFKYAYNVFPMCNRNDAKEQDAGEDEKIMLI</sequence>
<dbReference type="STRING" id="1354746.A0A0B2UKE8"/>
<keyword evidence="4" id="KW-1185">Reference proteome</keyword>
<dbReference type="AlphaFoldDB" id="A0A0B2UKE8"/>
<comment type="caution">
    <text evidence="3">The sequence shown here is derived from an EMBL/GenBank/DDBJ whole genome shotgun (WGS) entry which is preliminary data.</text>
</comment>
<evidence type="ECO:0000313" key="3">
    <source>
        <dbReference type="EMBL" id="KHN69485.1"/>
    </source>
</evidence>
<dbReference type="CDD" id="cd22453">
    <property type="entry name" value="KH-I_MUG60_like"/>
    <property type="match status" value="1"/>
</dbReference>